<protein>
    <submittedName>
        <fullName evidence="2">Metal-binding protein</fullName>
    </submittedName>
</protein>
<comment type="caution">
    <text evidence="2">The sequence shown here is derived from an EMBL/GenBank/DDBJ whole genome shotgun (WGS) entry which is preliminary data.</text>
</comment>
<gene>
    <name evidence="2" type="ORF">DD728_00900</name>
</gene>
<dbReference type="EMBL" id="DOGS01000023">
    <property type="protein sequence ID" value="HBQ47438.1"/>
    <property type="molecule type" value="Genomic_DNA"/>
</dbReference>
<feature type="signal peptide" evidence="1">
    <location>
        <begin position="1"/>
        <end position="26"/>
    </location>
</feature>
<reference evidence="2 3" key="1">
    <citation type="journal article" date="2018" name="Nat. Biotechnol.">
        <title>A standardized bacterial taxonomy based on genome phylogeny substantially revises the tree of life.</title>
        <authorList>
            <person name="Parks D.H."/>
            <person name="Chuvochina M."/>
            <person name="Waite D.W."/>
            <person name="Rinke C."/>
            <person name="Skarshewski A."/>
            <person name="Chaumeil P.A."/>
            <person name="Hugenholtz P."/>
        </authorList>
    </citation>
    <scope>NUCLEOTIDE SEQUENCE [LARGE SCALE GENOMIC DNA]</scope>
    <source>
        <strain evidence="2">UBA10378</strain>
    </source>
</reference>
<dbReference type="InterPro" id="IPR007332">
    <property type="entry name" value="DUF411"/>
</dbReference>
<accession>A0A356W1F5</accession>
<evidence type="ECO:0000256" key="1">
    <source>
        <dbReference type="SAM" id="SignalP"/>
    </source>
</evidence>
<feature type="chain" id="PRO_5016974082" evidence="1">
    <location>
        <begin position="27"/>
        <end position="149"/>
    </location>
</feature>
<dbReference type="Proteomes" id="UP000263957">
    <property type="component" value="Unassembled WGS sequence"/>
</dbReference>
<evidence type="ECO:0000313" key="3">
    <source>
        <dbReference type="Proteomes" id="UP000263957"/>
    </source>
</evidence>
<name>A0A356W1F5_9PROT</name>
<sequence length="149" mass="15979">MTIRNRIQAAIFAVLLSAVTAVSTLAADRPDATIIKNPQCGCCESYADYLRENGFKVTVKASHDLTLMKREMGVPDDFAGCHTMVLDKYVVEGHVPVSAIDKLLTERADIKGISLPGMPQGSPGMSGTKAAPFTVYQFGQGPAKVFTVE</sequence>
<dbReference type="AlphaFoldDB" id="A0A356W1F5"/>
<keyword evidence="1" id="KW-0732">Signal</keyword>
<organism evidence="2 3">
    <name type="scientific">Hyphomonas atlantica</name>
    <dbReference type="NCBI Taxonomy" id="1280948"/>
    <lineage>
        <taxon>Bacteria</taxon>
        <taxon>Pseudomonadati</taxon>
        <taxon>Pseudomonadota</taxon>
        <taxon>Alphaproteobacteria</taxon>
        <taxon>Hyphomonadales</taxon>
        <taxon>Hyphomonadaceae</taxon>
        <taxon>Hyphomonas</taxon>
    </lineage>
</organism>
<proteinExistence type="predicted"/>
<dbReference type="Pfam" id="PF04214">
    <property type="entry name" value="DUF411"/>
    <property type="match status" value="1"/>
</dbReference>
<evidence type="ECO:0000313" key="2">
    <source>
        <dbReference type="EMBL" id="HBQ47438.1"/>
    </source>
</evidence>